<dbReference type="PANTHER" id="PTHR30069:SF37">
    <property type="entry name" value="FERRIC VIBRIOBACTIN RECEPTOR VIUA"/>
    <property type="match status" value="1"/>
</dbReference>
<feature type="domain" description="TonB-dependent receptor plug" evidence="12">
    <location>
        <begin position="92"/>
        <end position="199"/>
    </location>
</feature>
<gene>
    <name evidence="13" type="ORF">GTZ99_11155</name>
</gene>
<dbReference type="InterPro" id="IPR000531">
    <property type="entry name" value="Beta-barrel_TonB"/>
</dbReference>
<dbReference type="RefSeq" id="WP_161718879.1">
    <property type="nucleotide sequence ID" value="NZ_JAAAPO010000004.1"/>
</dbReference>
<reference evidence="14" key="1">
    <citation type="submission" date="2020-01" db="EMBL/GenBank/DDBJ databases">
        <title>Sphingomonas sp. strain CSW-10.</title>
        <authorList>
            <person name="Chen W.-M."/>
        </authorList>
    </citation>
    <scope>NUCLEOTIDE SEQUENCE [LARGE SCALE GENOMIC DNA]</scope>
    <source>
        <strain evidence="14">FSY-8</strain>
    </source>
</reference>
<feature type="domain" description="TonB-dependent receptor-like beta-barrel" evidence="11">
    <location>
        <begin position="245"/>
        <end position="681"/>
    </location>
</feature>
<evidence type="ECO:0000256" key="9">
    <source>
        <dbReference type="RuleBase" id="RU003357"/>
    </source>
</evidence>
<dbReference type="PROSITE" id="PS52016">
    <property type="entry name" value="TONB_DEPENDENT_REC_3"/>
    <property type="match status" value="1"/>
</dbReference>
<dbReference type="Pfam" id="PF07715">
    <property type="entry name" value="Plug"/>
    <property type="match status" value="1"/>
</dbReference>
<protein>
    <submittedName>
        <fullName evidence="13">TonB-dependent receptor</fullName>
    </submittedName>
</protein>
<comment type="caution">
    <text evidence="13">The sequence shown here is derived from an EMBL/GenBank/DDBJ whole genome shotgun (WGS) entry which is preliminary data.</text>
</comment>
<dbReference type="PANTHER" id="PTHR30069">
    <property type="entry name" value="TONB-DEPENDENT OUTER MEMBRANE RECEPTOR"/>
    <property type="match status" value="1"/>
</dbReference>
<comment type="similarity">
    <text evidence="8 9">Belongs to the TonB-dependent receptor family.</text>
</comment>
<dbReference type="SUPFAM" id="SSF56935">
    <property type="entry name" value="Porins"/>
    <property type="match status" value="1"/>
</dbReference>
<keyword evidence="7 8" id="KW-0998">Cell outer membrane</keyword>
<evidence type="ECO:0000256" key="6">
    <source>
        <dbReference type="ARBA" id="ARBA00023136"/>
    </source>
</evidence>
<keyword evidence="6 8" id="KW-0472">Membrane</keyword>
<dbReference type="Proteomes" id="UP000753724">
    <property type="component" value="Unassembled WGS sequence"/>
</dbReference>
<dbReference type="InterPro" id="IPR036942">
    <property type="entry name" value="Beta-barrel_TonB_sf"/>
</dbReference>
<name>A0ABW9XF00_9SPHN</name>
<evidence type="ECO:0000259" key="11">
    <source>
        <dbReference type="Pfam" id="PF00593"/>
    </source>
</evidence>
<keyword evidence="10" id="KW-0732">Signal</keyword>
<evidence type="ECO:0000313" key="13">
    <source>
        <dbReference type="EMBL" id="NBC37115.1"/>
    </source>
</evidence>
<dbReference type="Gene3D" id="2.40.170.20">
    <property type="entry name" value="TonB-dependent receptor, beta-barrel domain"/>
    <property type="match status" value="1"/>
</dbReference>
<evidence type="ECO:0000256" key="1">
    <source>
        <dbReference type="ARBA" id="ARBA00004571"/>
    </source>
</evidence>
<keyword evidence="13" id="KW-0675">Receptor</keyword>
<evidence type="ECO:0000259" key="12">
    <source>
        <dbReference type="Pfam" id="PF07715"/>
    </source>
</evidence>
<evidence type="ECO:0000256" key="3">
    <source>
        <dbReference type="ARBA" id="ARBA00022452"/>
    </source>
</evidence>
<keyword evidence="3 8" id="KW-1134">Transmembrane beta strand</keyword>
<comment type="subcellular location">
    <subcellularLocation>
        <location evidence="1 8">Cell outer membrane</location>
        <topology evidence="1 8">Multi-pass membrane protein</topology>
    </subcellularLocation>
</comment>
<dbReference type="EMBL" id="JAAAPO010000004">
    <property type="protein sequence ID" value="NBC37115.1"/>
    <property type="molecule type" value="Genomic_DNA"/>
</dbReference>
<keyword evidence="4 8" id="KW-0812">Transmembrane</keyword>
<feature type="signal peptide" evidence="10">
    <location>
        <begin position="1"/>
        <end position="29"/>
    </location>
</feature>
<accession>A0ABW9XF00</accession>
<keyword evidence="14" id="KW-1185">Reference proteome</keyword>
<evidence type="ECO:0000256" key="4">
    <source>
        <dbReference type="ARBA" id="ARBA00022692"/>
    </source>
</evidence>
<keyword evidence="5 9" id="KW-0798">TonB box</keyword>
<dbReference type="Gene3D" id="2.170.130.10">
    <property type="entry name" value="TonB-dependent receptor, plug domain"/>
    <property type="match status" value="1"/>
</dbReference>
<dbReference type="InterPro" id="IPR037066">
    <property type="entry name" value="Plug_dom_sf"/>
</dbReference>
<proteinExistence type="inferred from homology"/>
<evidence type="ECO:0000313" key="14">
    <source>
        <dbReference type="Proteomes" id="UP000753724"/>
    </source>
</evidence>
<evidence type="ECO:0000256" key="8">
    <source>
        <dbReference type="PROSITE-ProRule" id="PRU01360"/>
    </source>
</evidence>
<dbReference type="InterPro" id="IPR039426">
    <property type="entry name" value="TonB-dep_rcpt-like"/>
</dbReference>
<evidence type="ECO:0000256" key="2">
    <source>
        <dbReference type="ARBA" id="ARBA00022448"/>
    </source>
</evidence>
<dbReference type="InterPro" id="IPR012910">
    <property type="entry name" value="Plug_dom"/>
</dbReference>
<evidence type="ECO:0000256" key="10">
    <source>
        <dbReference type="SAM" id="SignalP"/>
    </source>
</evidence>
<keyword evidence="2 8" id="KW-0813">Transport</keyword>
<organism evidence="13 14">
    <name type="scientific">Novosphingobium ovatum</name>
    <dbReference type="NCBI Taxonomy" id="1908523"/>
    <lineage>
        <taxon>Bacteria</taxon>
        <taxon>Pseudomonadati</taxon>
        <taxon>Pseudomonadota</taxon>
        <taxon>Alphaproteobacteria</taxon>
        <taxon>Sphingomonadales</taxon>
        <taxon>Sphingomonadaceae</taxon>
        <taxon>Novosphingobium</taxon>
    </lineage>
</organism>
<dbReference type="Pfam" id="PF00593">
    <property type="entry name" value="TonB_dep_Rec_b-barrel"/>
    <property type="match status" value="1"/>
</dbReference>
<evidence type="ECO:0000256" key="7">
    <source>
        <dbReference type="ARBA" id="ARBA00023237"/>
    </source>
</evidence>
<evidence type="ECO:0000256" key="5">
    <source>
        <dbReference type="ARBA" id="ARBA00023077"/>
    </source>
</evidence>
<feature type="chain" id="PRO_5045696095" evidence="10">
    <location>
        <begin position="30"/>
        <end position="713"/>
    </location>
</feature>
<sequence>MSKFSGVSLTALAVPALLAGLIAAPVAHAADRAALEAPDGGPVPAIIVNGEAGQISPALREGEGRALLDMSLEELLAAEVTSAAKRVQSIGDTAAAIYVIGQEDIANSASHSLSDLLRIAPGMGVYQANGSITSVSARGGDSTYSANMLVMVDGAAIYSSSLAGMFWDQALSPMQDIERIEVIRGPGGTLWGANSINGIINIITRQSVDTQGLRADLRGGVDGQRIELGYGRQLQDDMSLRAYATGLRDRGVDGVNGHTFDNYREAGMFGLRLDAAPSGKDTLVALAEVSGSNYREPRYMLGGASTGYYEYVISEPNNFRTFHTLARWHHRASDRLDFSVQGYFNQFYRTIWGSQLSRDLYDLSVEGHWHPNRRHEFNFGLSGRISRDRLTSGPLVGLRNDAATDRWFNFYLQDDIALLGNALRVTVGSKFEVSNFAGFLAQPALRLFWKAGRHTSVWAGVSRAIRTPQLRERAMESTFPSLQSLPGIPFPVPMLLQYHGQGGTVPEKLTSWEMGLRYSPSPRWMLDVALFYNNYRDLNTATITNQALVGTPGRGFFALVIDATSGNSASGRSWGAEVLIKGRPTGHWMTELSWSFIDMDVQVPAAMRAIVFPLMDAAATTRHQLRWKNGVELTDSVSAGAMLHYVGASNDGRRRPYTDLDLRLTWRPRYNLDLSLVGDNVLHDRHVEMVQTILPTPLVAVPRRIYAEAKVRF</sequence>